<dbReference type="SUPFAM" id="SSF82866">
    <property type="entry name" value="Multidrug efflux transporter AcrB transmembrane domain"/>
    <property type="match status" value="1"/>
</dbReference>
<dbReference type="PATRIC" id="fig|1618426.3.peg.1142"/>
<protein>
    <recommendedName>
        <fullName evidence="2">Protein translocase subunit SecF</fullName>
    </recommendedName>
</protein>
<evidence type="ECO:0000256" key="2">
    <source>
        <dbReference type="ARBA" id="ARBA00015792"/>
    </source>
</evidence>
<feature type="transmembrane region" description="Helical" evidence="11">
    <location>
        <begin position="129"/>
        <end position="156"/>
    </location>
</feature>
<dbReference type="InterPro" id="IPR022645">
    <property type="entry name" value="SecD/SecF_bac"/>
</dbReference>
<evidence type="ECO:0000256" key="3">
    <source>
        <dbReference type="ARBA" id="ARBA00022448"/>
    </source>
</evidence>
<keyword evidence="10 11" id="KW-0472">Membrane</keyword>
<dbReference type="GO" id="GO:0015450">
    <property type="term" value="F:protein-transporting ATPase activity"/>
    <property type="evidence" value="ECO:0007669"/>
    <property type="project" value="InterPro"/>
</dbReference>
<feature type="transmembrane region" description="Helical" evidence="11">
    <location>
        <begin position="20"/>
        <end position="48"/>
    </location>
</feature>
<evidence type="ECO:0000256" key="1">
    <source>
        <dbReference type="ARBA" id="ARBA00004651"/>
    </source>
</evidence>
<keyword evidence="5" id="KW-0997">Cell inner membrane</keyword>
<dbReference type="Pfam" id="PF02355">
    <property type="entry name" value="SecD_SecF_C"/>
    <property type="match status" value="1"/>
</dbReference>
<dbReference type="AlphaFoldDB" id="A0A0G0EKD9"/>
<dbReference type="InterPro" id="IPR048634">
    <property type="entry name" value="SecD_SecF_C"/>
</dbReference>
<evidence type="ECO:0000256" key="11">
    <source>
        <dbReference type="SAM" id="Phobius"/>
    </source>
</evidence>
<evidence type="ECO:0000256" key="5">
    <source>
        <dbReference type="ARBA" id="ARBA00022519"/>
    </source>
</evidence>
<dbReference type="GO" id="GO:0006886">
    <property type="term" value="P:intracellular protein transport"/>
    <property type="evidence" value="ECO:0007669"/>
    <property type="project" value="InterPro"/>
</dbReference>
<dbReference type="PROSITE" id="PS50156">
    <property type="entry name" value="SSD"/>
    <property type="match status" value="1"/>
</dbReference>
<comment type="caution">
    <text evidence="13">The sequence shown here is derived from an EMBL/GenBank/DDBJ whole genome shotgun (WGS) entry which is preliminary data.</text>
</comment>
<feature type="transmembrane region" description="Helical" evidence="11">
    <location>
        <begin position="106"/>
        <end position="123"/>
    </location>
</feature>
<sequence>MIVLYITYSFRNIPKPTSSFRFGIAAIAALIHDVLVVVGIFAILGHFFNVEIDVLFVTALLTIIGFSVHDTIVVFDRIRENLPKNLSKKFEAVADISITQTLARSLNTSLTVVFVLIALLLFGGESIRWFVVALLIGIISGTYSSIFNATALLTFWEEKLKH</sequence>
<dbReference type="NCBIfam" id="TIGR00966">
    <property type="entry name" value="transloc_SecF"/>
    <property type="match status" value="1"/>
</dbReference>
<gene>
    <name evidence="13" type="ORF">US19_C0044G0020</name>
</gene>
<dbReference type="GO" id="GO:0005886">
    <property type="term" value="C:plasma membrane"/>
    <property type="evidence" value="ECO:0007669"/>
    <property type="project" value="UniProtKB-SubCell"/>
</dbReference>
<evidence type="ECO:0000256" key="4">
    <source>
        <dbReference type="ARBA" id="ARBA00022475"/>
    </source>
</evidence>
<proteinExistence type="predicted"/>
<accession>A0A0G0EKD9</accession>
<name>A0A0G0EKD9_9BACT</name>
<dbReference type="Gene3D" id="1.20.1640.10">
    <property type="entry name" value="Multidrug efflux transporter AcrB transmembrane domain"/>
    <property type="match status" value="1"/>
</dbReference>
<evidence type="ECO:0000313" key="13">
    <source>
        <dbReference type="EMBL" id="KKQ07503.1"/>
    </source>
</evidence>
<dbReference type="PANTHER" id="PTHR30081:SF8">
    <property type="entry name" value="PROTEIN TRANSLOCASE SUBUNIT SECF"/>
    <property type="match status" value="1"/>
</dbReference>
<keyword evidence="6 11" id="KW-0812">Transmembrane</keyword>
<keyword evidence="3" id="KW-0813">Transport</keyword>
<reference evidence="13 14" key="1">
    <citation type="journal article" date="2015" name="Nature">
        <title>rRNA introns, odd ribosomes, and small enigmatic genomes across a large radiation of phyla.</title>
        <authorList>
            <person name="Brown C.T."/>
            <person name="Hug L.A."/>
            <person name="Thomas B.C."/>
            <person name="Sharon I."/>
            <person name="Castelle C.J."/>
            <person name="Singh A."/>
            <person name="Wilkins M.J."/>
            <person name="Williams K.H."/>
            <person name="Banfield J.F."/>
        </authorList>
    </citation>
    <scope>NUCLEOTIDE SEQUENCE [LARGE SCALE GENOMIC DNA]</scope>
</reference>
<keyword evidence="7" id="KW-0653">Protein transport</keyword>
<dbReference type="InterPro" id="IPR000731">
    <property type="entry name" value="SSD"/>
</dbReference>
<dbReference type="InterPro" id="IPR022813">
    <property type="entry name" value="SecD/SecF_arch_bac"/>
</dbReference>
<dbReference type="Proteomes" id="UP000034492">
    <property type="component" value="Unassembled WGS sequence"/>
</dbReference>
<feature type="transmembrane region" description="Helical" evidence="11">
    <location>
        <begin position="54"/>
        <end position="75"/>
    </location>
</feature>
<comment type="subcellular location">
    <subcellularLocation>
        <location evidence="1">Cell membrane</location>
        <topology evidence="1">Multi-pass membrane protein</topology>
    </subcellularLocation>
</comment>
<evidence type="ECO:0000256" key="8">
    <source>
        <dbReference type="ARBA" id="ARBA00022989"/>
    </source>
</evidence>
<evidence type="ECO:0000256" key="6">
    <source>
        <dbReference type="ARBA" id="ARBA00022692"/>
    </source>
</evidence>
<evidence type="ECO:0000256" key="9">
    <source>
        <dbReference type="ARBA" id="ARBA00023010"/>
    </source>
</evidence>
<evidence type="ECO:0000313" key="14">
    <source>
        <dbReference type="Proteomes" id="UP000034492"/>
    </source>
</evidence>
<organism evidence="13 14">
    <name type="scientific">Candidatus Daviesbacteria bacterium GW2011_GWB1_36_5</name>
    <dbReference type="NCBI Taxonomy" id="1618426"/>
    <lineage>
        <taxon>Bacteria</taxon>
        <taxon>Candidatus Daviesiibacteriota</taxon>
    </lineage>
</organism>
<keyword evidence="8 11" id="KW-1133">Transmembrane helix</keyword>
<keyword evidence="9" id="KW-0811">Translocation</keyword>
<evidence type="ECO:0000256" key="10">
    <source>
        <dbReference type="ARBA" id="ARBA00023136"/>
    </source>
</evidence>
<evidence type="ECO:0000259" key="12">
    <source>
        <dbReference type="PROSITE" id="PS50156"/>
    </source>
</evidence>
<keyword evidence="4" id="KW-1003">Cell membrane</keyword>
<dbReference type="EMBL" id="LBSA01000044">
    <property type="protein sequence ID" value="KKQ07503.1"/>
    <property type="molecule type" value="Genomic_DNA"/>
</dbReference>
<dbReference type="InterPro" id="IPR005665">
    <property type="entry name" value="SecF_bac"/>
</dbReference>
<feature type="domain" description="SSD" evidence="12">
    <location>
        <begin position="1"/>
        <end position="155"/>
    </location>
</feature>
<dbReference type="PRINTS" id="PR01755">
    <property type="entry name" value="SECFTRNLCASE"/>
</dbReference>
<evidence type="ECO:0000256" key="7">
    <source>
        <dbReference type="ARBA" id="ARBA00022927"/>
    </source>
</evidence>
<dbReference type="PANTHER" id="PTHR30081">
    <property type="entry name" value="PROTEIN-EXPORT MEMBRANE PROTEIN SEC"/>
    <property type="match status" value="1"/>
</dbReference>